<evidence type="ECO:0000256" key="5">
    <source>
        <dbReference type="ARBA" id="ARBA00023136"/>
    </source>
</evidence>
<dbReference type="OMA" id="VMGTRFK"/>
<feature type="transmembrane region" description="Helical" evidence="7">
    <location>
        <begin position="269"/>
        <end position="286"/>
    </location>
</feature>
<feature type="transmembrane region" description="Helical" evidence="7">
    <location>
        <begin position="193"/>
        <end position="214"/>
    </location>
</feature>
<gene>
    <name evidence="8" type="ORF">Ccrd_023252</name>
</gene>
<comment type="subcellular location">
    <subcellularLocation>
        <location evidence="1">Membrane</location>
    </subcellularLocation>
</comment>
<feature type="compositionally biased region" description="Gly residues" evidence="6">
    <location>
        <begin position="98"/>
        <end position="125"/>
    </location>
</feature>
<dbReference type="STRING" id="59895.A0A103XX83"/>
<keyword evidence="9" id="KW-1185">Reference proteome</keyword>
<evidence type="ECO:0000256" key="1">
    <source>
        <dbReference type="ARBA" id="ARBA00004370"/>
    </source>
</evidence>
<feature type="region of interest" description="Disordered" evidence="6">
    <location>
        <begin position="94"/>
        <end position="138"/>
    </location>
</feature>
<dbReference type="Gramene" id="KVH98524">
    <property type="protein sequence ID" value="KVH98524"/>
    <property type="gene ID" value="Ccrd_023252"/>
</dbReference>
<dbReference type="Gene3D" id="1.10.10.1740">
    <property type="entry name" value="Transmembrane protein 14-like"/>
    <property type="match status" value="2"/>
</dbReference>
<comment type="similarity">
    <text evidence="2">Belongs to the TMEM14 family.</text>
</comment>
<feature type="transmembrane region" description="Helical" evidence="7">
    <location>
        <begin position="343"/>
        <end position="361"/>
    </location>
</feature>
<evidence type="ECO:0000313" key="8">
    <source>
        <dbReference type="EMBL" id="KVH98524.1"/>
    </source>
</evidence>
<comment type="caution">
    <text evidence="8">The sequence shown here is derived from an EMBL/GenBank/DDBJ whole genome shotgun (WGS) entry which is preliminary data.</text>
</comment>
<reference evidence="8 9" key="1">
    <citation type="journal article" date="2016" name="Sci. Rep.">
        <title>The genome sequence of the outbreeding globe artichoke constructed de novo incorporating a phase-aware low-pass sequencing strategy of F1 progeny.</title>
        <authorList>
            <person name="Scaglione D."/>
            <person name="Reyes-Chin-Wo S."/>
            <person name="Acquadro A."/>
            <person name="Froenicke L."/>
            <person name="Portis E."/>
            <person name="Beitel C."/>
            <person name="Tirone M."/>
            <person name="Mauro R."/>
            <person name="Lo Monaco A."/>
            <person name="Mauromicale G."/>
            <person name="Faccioli P."/>
            <person name="Cattivelli L."/>
            <person name="Rieseberg L."/>
            <person name="Michelmore R."/>
            <person name="Lanteri S."/>
        </authorList>
    </citation>
    <scope>NUCLEOTIDE SEQUENCE [LARGE SCALE GENOMIC DNA]</scope>
    <source>
        <strain evidence="8">2C</strain>
    </source>
</reference>
<dbReference type="GO" id="GO:0009706">
    <property type="term" value="C:chloroplast inner membrane"/>
    <property type="evidence" value="ECO:0007669"/>
    <property type="project" value="TreeGrafter"/>
</dbReference>
<protein>
    <submittedName>
        <fullName evidence="8">Uncharacterized protein family UPF0136, Transmembrane</fullName>
    </submittedName>
</protein>
<feature type="non-terminal residue" evidence="8">
    <location>
        <position position="1"/>
    </location>
</feature>
<dbReference type="InterPro" id="IPR005349">
    <property type="entry name" value="TMEM14"/>
</dbReference>
<dbReference type="InterPro" id="IPR044890">
    <property type="entry name" value="TMEM14_sf"/>
</dbReference>
<keyword evidence="5 7" id="KW-0472">Membrane</keyword>
<dbReference type="GO" id="GO:0015245">
    <property type="term" value="F:fatty acid transmembrane transporter activity"/>
    <property type="evidence" value="ECO:0007669"/>
    <property type="project" value="TreeGrafter"/>
</dbReference>
<name>A0A103XX83_CYNCS</name>
<dbReference type="Proteomes" id="UP000243975">
    <property type="component" value="Unassembled WGS sequence"/>
</dbReference>
<sequence length="371" mass="39081">MVSTGELLAISQSSFLLPQYHPRVRTQRQNCLSCYKVGTTDSTIITNPLLYRPVDIKQQSRNRFSSVIRFNINVVPEKVPTAFSVDFVEGTEVPLDSTGGGGDVGGTGGGGGDNNWGGSGGGDGEGASDDSEKEPKKMAMSMSQKLTLGYAALVGFGGLMGYLKSGSQKSLISGGISAALLYYVYTQLPVNPVYASCIGLGLSAALLGVMGTRFKKSGKVFPAGVVSVVSLIMTGGYLHGVMRIFQLTIRAAIVVETAKKMAMSMSQRLTLGFAALVGFGGLMGYLKTGSQKSLIFGGISAALLYYVYTQLPMRPVYASCIGLGLSAALLGVTGLRFKKSGKLFPAGMMFIVSLIMTEGYLHGVMRSLHSN</sequence>
<accession>A0A103XX83</accession>
<feature type="transmembrane region" description="Helical" evidence="7">
    <location>
        <begin position="316"/>
        <end position="337"/>
    </location>
</feature>
<evidence type="ECO:0000313" key="9">
    <source>
        <dbReference type="Proteomes" id="UP000243975"/>
    </source>
</evidence>
<dbReference type="AlphaFoldDB" id="A0A103XX83"/>
<dbReference type="PANTHER" id="PTHR12668">
    <property type="entry name" value="TRANSMEMBRANE PROTEIN 14, 15"/>
    <property type="match status" value="1"/>
</dbReference>
<feature type="transmembrane region" description="Helical" evidence="7">
    <location>
        <begin position="146"/>
        <end position="163"/>
    </location>
</feature>
<dbReference type="Pfam" id="PF03647">
    <property type="entry name" value="Tmemb_14"/>
    <property type="match status" value="2"/>
</dbReference>
<keyword evidence="4 7" id="KW-1133">Transmembrane helix</keyword>
<evidence type="ECO:0000256" key="3">
    <source>
        <dbReference type="ARBA" id="ARBA00022692"/>
    </source>
</evidence>
<feature type="transmembrane region" description="Helical" evidence="7">
    <location>
        <begin position="292"/>
        <end position="309"/>
    </location>
</feature>
<evidence type="ECO:0000256" key="4">
    <source>
        <dbReference type="ARBA" id="ARBA00022989"/>
    </source>
</evidence>
<evidence type="ECO:0000256" key="6">
    <source>
        <dbReference type="SAM" id="MobiDB-lite"/>
    </source>
</evidence>
<dbReference type="PANTHER" id="PTHR12668:SF37">
    <property type="entry name" value="PROTEIN FATTY ACID EXPORT 2, CHLOROPLASTIC"/>
    <property type="match status" value="1"/>
</dbReference>
<organism evidence="8 9">
    <name type="scientific">Cynara cardunculus var. scolymus</name>
    <name type="common">Globe artichoke</name>
    <name type="synonym">Cynara scolymus</name>
    <dbReference type="NCBI Taxonomy" id="59895"/>
    <lineage>
        <taxon>Eukaryota</taxon>
        <taxon>Viridiplantae</taxon>
        <taxon>Streptophyta</taxon>
        <taxon>Embryophyta</taxon>
        <taxon>Tracheophyta</taxon>
        <taxon>Spermatophyta</taxon>
        <taxon>Magnoliopsida</taxon>
        <taxon>eudicotyledons</taxon>
        <taxon>Gunneridae</taxon>
        <taxon>Pentapetalae</taxon>
        <taxon>asterids</taxon>
        <taxon>campanulids</taxon>
        <taxon>Asterales</taxon>
        <taxon>Asteraceae</taxon>
        <taxon>Carduoideae</taxon>
        <taxon>Cardueae</taxon>
        <taxon>Carduinae</taxon>
        <taxon>Cynara</taxon>
    </lineage>
</organism>
<evidence type="ECO:0000256" key="7">
    <source>
        <dbReference type="SAM" id="Phobius"/>
    </source>
</evidence>
<dbReference type="EMBL" id="LEKV01003792">
    <property type="protein sequence ID" value="KVH98524.1"/>
    <property type="molecule type" value="Genomic_DNA"/>
</dbReference>
<keyword evidence="3 7" id="KW-0812">Transmembrane</keyword>
<proteinExistence type="inferred from homology"/>
<feature type="transmembrane region" description="Helical" evidence="7">
    <location>
        <begin position="220"/>
        <end position="240"/>
    </location>
</feature>
<evidence type="ECO:0000256" key="2">
    <source>
        <dbReference type="ARBA" id="ARBA00007590"/>
    </source>
</evidence>